<protein>
    <submittedName>
        <fullName evidence="1">Uncharacterized protein</fullName>
    </submittedName>
</protein>
<organism evidence="1 2">
    <name type="scientific">Neocallimastix californiae</name>
    <dbReference type="NCBI Taxonomy" id="1754190"/>
    <lineage>
        <taxon>Eukaryota</taxon>
        <taxon>Fungi</taxon>
        <taxon>Fungi incertae sedis</taxon>
        <taxon>Chytridiomycota</taxon>
        <taxon>Chytridiomycota incertae sedis</taxon>
        <taxon>Neocallimastigomycetes</taxon>
        <taxon>Neocallimastigales</taxon>
        <taxon>Neocallimastigaceae</taxon>
        <taxon>Neocallimastix</taxon>
    </lineage>
</organism>
<dbReference type="AlphaFoldDB" id="A0A1Y1ZP87"/>
<comment type="caution">
    <text evidence="1">The sequence shown here is derived from an EMBL/GenBank/DDBJ whole genome shotgun (WGS) entry which is preliminary data.</text>
</comment>
<proteinExistence type="predicted"/>
<gene>
    <name evidence="1" type="ORF">LY90DRAFT_518400</name>
</gene>
<dbReference type="Proteomes" id="UP000193920">
    <property type="component" value="Unassembled WGS sequence"/>
</dbReference>
<evidence type="ECO:0000313" key="1">
    <source>
        <dbReference type="EMBL" id="ORY12061.1"/>
    </source>
</evidence>
<dbReference type="EMBL" id="MCOG01000375">
    <property type="protein sequence ID" value="ORY12061.1"/>
    <property type="molecule type" value="Genomic_DNA"/>
</dbReference>
<accession>A0A1Y1ZP87</accession>
<sequence length="131" mass="15351">MTSSQNNKINNYIKKLNINFKIELFIEDIDNGDLEILKTSINNINKDNSEKIDIPLEIYKNGFLTPNRLDFIMKNCSDILYISSSLLKILIKKNEIRLLRIIFDNSKFMIMISLNIYFININIKGQFLSLI</sequence>
<name>A0A1Y1ZP87_9FUNG</name>
<keyword evidence="2" id="KW-1185">Reference proteome</keyword>
<reference evidence="1 2" key="1">
    <citation type="submission" date="2016-08" db="EMBL/GenBank/DDBJ databases">
        <title>A Parts List for Fungal Cellulosomes Revealed by Comparative Genomics.</title>
        <authorList>
            <consortium name="DOE Joint Genome Institute"/>
            <person name="Haitjema C.H."/>
            <person name="Gilmore S.P."/>
            <person name="Henske J.K."/>
            <person name="Solomon K.V."/>
            <person name="De Groot R."/>
            <person name="Kuo A."/>
            <person name="Mondo S.J."/>
            <person name="Salamov A.A."/>
            <person name="Labutti K."/>
            <person name="Zhao Z."/>
            <person name="Chiniquy J."/>
            <person name="Barry K."/>
            <person name="Brewer H.M."/>
            <person name="Purvine S.O."/>
            <person name="Wright A.T."/>
            <person name="Boxma B."/>
            <person name="Van Alen T."/>
            <person name="Hackstein J.H."/>
            <person name="Baker S.E."/>
            <person name="Grigoriev I.V."/>
            <person name="O'Malley M.A."/>
        </authorList>
    </citation>
    <scope>NUCLEOTIDE SEQUENCE [LARGE SCALE GENOMIC DNA]</scope>
    <source>
        <strain evidence="1 2">G1</strain>
    </source>
</reference>
<evidence type="ECO:0000313" key="2">
    <source>
        <dbReference type="Proteomes" id="UP000193920"/>
    </source>
</evidence>